<comment type="caution">
    <text evidence="1">The sequence shown here is derived from an EMBL/GenBank/DDBJ whole genome shotgun (WGS) entry which is preliminary data.</text>
</comment>
<dbReference type="EMBL" id="BSYI01000031">
    <property type="protein sequence ID" value="GMG84180.1"/>
    <property type="molecule type" value="Genomic_DNA"/>
</dbReference>
<organism evidence="1 2">
    <name type="scientific">Paralimibaculum aggregatum</name>
    <dbReference type="NCBI Taxonomy" id="3036245"/>
    <lineage>
        <taxon>Bacteria</taxon>
        <taxon>Pseudomonadati</taxon>
        <taxon>Pseudomonadota</taxon>
        <taxon>Alphaproteobacteria</taxon>
        <taxon>Rhodobacterales</taxon>
        <taxon>Paracoccaceae</taxon>
        <taxon>Paralimibaculum</taxon>
    </lineage>
</organism>
<reference evidence="1 2" key="1">
    <citation type="submission" date="2023-04" db="EMBL/GenBank/DDBJ databases">
        <title>Marinoamorphus aggregata gen. nov., sp. Nov., isolate from tissue of brittle star Ophioplocus japonicus.</title>
        <authorList>
            <person name="Kawano K."/>
            <person name="Sawayama S."/>
            <person name="Nakagawa S."/>
        </authorList>
    </citation>
    <scope>NUCLEOTIDE SEQUENCE [LARGE SCALE GENOMIC DNA]</scope>
    <source>
        <strain evidence="1 2">NKW23</strain>
    </source>
</reference>
<evidence type="ECO:0000313" key="1">
    <source>
        <dbReference type="EMBL" id="GMG84180.1"/>
    </source>
</evidence>
<keyword evidence="2" id="KW-1185">Reference proteome</keyword>
<dbReference type="Proteomes" id="UP001239909">
    <property type="component" value="Unassembled WGS sequence"/>
</dbReference>
<name>A0ABQ6LLW0_9RHOB</name>
<accession>A0ABQ6LLW0</accession>
<protein>
    <submittedName>
        <fullName evidence="1">Glycine reductase</fullName>
    </submittedName>
</protein>
<evidence type="ECO:0000313" key="2">
    <source>
        <dbReference type="Proteomes" id="UP001239909"/>
    </source>
</evidence>
<proteinExistence type="predicted"/>
<sequence>MPGEPMSGEPIRYIERTRSYYAALGYGAPYRWARFETVPFLPVGRPLAACRIGLVTTAAPVKPGAGDQGPGAAYNAKAKFYKVYSGPADGPLPDLRISHLAIDRDHTTAEDLGSYFPLAALRRAAAAGRIGAVGPRFHGLPTNRSQATTMEVDCPELLARCREDRLDAVLLVANCPVCHQSTALAARALEAGGIPAAVLGCARDIVEIVGVSRFVFSDFPLGNAAGPPHDPAGQDATLALALGLLETATGPRSTVASPLRWPGDPGWKRDYCNIERLSAEEIAARRAAFDAGKREAKRLREETPPA</sequence>
<gene>
    <name evidence="1" type="ORF">LNKW23_33940</name>
</gene>